<keyword evidence="6" id="KW-0812">Transmembrane</keyword>
<proteinExistence type="predicted"/>
<reference evidence="7" key="1">
    <citation type="submission" date="2022-11" db="EMBL/GenBank/DDBJ databases">
        <authorList>
            <person name="Petersen C."/>
        </authorList>
    </citation>
    <scope>NUCLEOTIDE SEQUENCE</scope>
    <source>
        <strain evidence="7">IBT 29864</strain>
    </source>
</reference>
<reference evidence="7" key="2">
    <citation type="journal article" date="2023" name="IMA Fungus">
        <title>Comparative genomic study of the Penicillium genus elucidates a diverse pangenome and 15 lateral gene transfer events.</title>
        <authorList>
            <person name="Petersen C."/>
            <person name="Sorensen T."/>
            <person name="Nielsen M.R."/>
            <person name="Sondergaard T.E."/>
            <person name="Sorensen J.L."/>
            <person name="Fitzpatrick D.A."/>
            <person name="Frisvad J.C."/>
            <person name="Nielsen K.L."/>
        </authorList>
    </citation>
    <scope>NUCLEOTIDE SEQUENCE</scope>
    <source>
        <strain evidence="7">IBT 29864</strain>
    </source>
</reference>
<keyword evidence="6" id="KW-0472">Membrane</keyword>
<comment type="caution">
    <text evidence="7">The sequence shown here is derived from an EMBL/GenBank/DDBJ whole genome shotgun (WGS) entry which is preliminary data.</text>
</comment>
<dbReference type="GO" id="GO:0015297">
    <property type="term" value="F:antiporter activity"/>
    <property type="evidence" value="ECO:0007669"/>
    <property type="project" value="UniProtKB-KW"/>
</dbReference>
<keyword evidence="2" id="KW-0050">Antiport</keyword>
<evidence type="ECO:0000256" key="1">
    <source>
        <dbReference type="ARBA" id="ARBA00022448"/>
    </source>
</evidence>
<evidence type="ECO:0000313" key="7">
    <source>
        <dbReference type="EMBL" id="KAJ5389763.1"/>
    </source>
</evidence>
<accession>A0A9X0B6B7</accession>
<dbReference type="AlphaFoldDB" id="A0A9X0B6B7"/>
<evidence type="ECO:0000256" key="4">
    <source>
        <dbReference type="ARBA" id="ARBA00023065"/>
    </source>
</evidence>
<feature type="transmembrane region" description="Helical" evidence="6">
    <location>
        <begin position="12"/>
        <end position="30"/>
    </location>
</feature>
<evidence type="ECO:0000256" key="6">
    <source>
        <dbReference type="SAM" id="Phobius"/>
    </source>
</evidence>
<feature type="transmembrane region" description="Helical" evidence="6">
    <location>
        <begin position="74"/>
        <end position="96"/>
    </location>
</feature>
<evidence type="ECO:0000256" key="3">
    <source>
        <dbReference type="ARBA" id="ARBA00023053"/>
    </source>
</evidence>
<evidence type="ECO:0000313" key="8">
    <source>
        <dbReference type="Proteomes" id="UP001147782"/>
    </source>
</evidence>
<name>A0A9X0B6B7_9EURO</name>
<feature type="transmembrane region" description="Helical" evidence="6">
    <location>
        <begin position="37"/>
        <end position="54"/>
    </location>
</feature>
<keyword evidence="5" id="KW-0739">Sodium transport</keyword>
<dbReference type="RefSeq" id="XP_056560491.1">
    <property type="nucleotide sequence ID" value="XM_056693762.1"/>
</dbReference>
<dbReference type="GeneID" id="81432939"/>
<dbReference type="EMBL" id="JAPZBS010000001">
    <property type="protein sequence ID" value="KAJ5389763.1"/>
    <property type="molecule type" value="Genomic_DNA"/>
</dbReference>
<sequence>MTSQSALSYEEPGIRTILIQSGFLLVLNFANSILDKLVYCGLIGQIFIGVAWGMPGAQWLTLEAQEMMQQLGYLGLLLLVYEGNIEFCASFCSQFYTL</sequence>
<protein>
    <submittedName>
        <fullName evidence="7">Na+/H+ antiporter</fullName>
    </submittedName>
</protein>
<keyword evidence="6" id="KW-1133">Transmembrane helix</keyword>
<dbReference type="Proteomes" id="UP001147782">
    <property type="component" value="Unassembled WGS sequence"/>
</dbReference>
<dbReference type="PANTHER" id="PTHR43562">
    <property type="entry name" value="NAPA-TYPE SODIUM/HYDROGEN ANTIPORTER"/>
    <property type="match status" value="1"/>
</dbReference>
<dbReference type="OrthoDB" id="1288932at2759"/>
<gene>
    <name evidence="7" type="ORF">N7496_000831</name>
</gene>
<keyword evidence="1" id="KW-0813">Transport</keyword>
<organism evidence="7 8">
    <name type="scientific">Penicillium cataractarum</name>
    <dbReference type="NCBI Taxonomy" id="2100454"/>
    <lineage>
        <taxon>Eukaryota</taxon>
        <taxon>Fungi</taxon>
        <taxon>Dikarya</taxon>
        <taxon>Ascomycota</taxon>
        <taxon>Pezizomycotina</taxon>
        <taxon>Eurotiomycetes</taxon>
        <taxon>Eurotiomycetidae</taxon>
        <taxon>Eurotiales</taxon>
        <taxon>Aspergillaceae</taxon>
        <taxon>Penicillium</taxon>
    </lineage>
</organism>
<evidence type="ECO:0000256" key="2">
    <source>
        <dbReference type="ARBA" id="ARBA00022449"/>
    </source>
</evidence>
<evidence type="ECO:0000256" key="5">
    <source>
        <dbReference type="ARBA" id="ARBA00023201"/>
    </source>
</evidence>
<keyword evidence="4" id="KW-0406">Ion transport</keyword>
<keyword evidence="8" id="KW-1185">Reference proteome</keyword>
<dbReference type="PANTHER" id="PTHR43562:SF3">
    <property type="entry name" value="SODIUM ION_PROTON EXCHANGER (EUROFUNG)"/>
    <property type="match status" value="1"/>
</dbReference>
<dbReference type="GO" id="GO:0006814">
    <property type="term" value="P:sodium ion transport"/>
    <property type="evidence" value="ECO:0007669"/>
    <property type="project" value="UniProtKB-KW"/>
</dbReference>
<keyword evidence="3" id="KW-0915">Sodium</keyword>